<dbReference type="AlphaFoldDB" id="A0A0V0GHV5"/>
<feature type="signal peptide" evidence="1">
    <location>
        <begin position="1"/>
        <end position="19"/>
    </location>
</feature>
<name>A0A0V0GHV5_SOLCH</name>
<protein>
    <submittedName>
        <fullName evidence="2">Putative ovule protein</fullName>
    </submittedName>
</protein>
<sequence length="71" mass="7875">SSCLALNFVLSLFFILVTGCNSIKGSDYKQKRAENKAFCGEGMFGSLGIMKYTNFFVVAFLSLRFSASVIW</sequence>
<feature type="non-terminal residue" evidence="2">
    <location>
        <position position="1"/>
    </location>
</feature>
<proteinExistence type="predicted"/>
<dbReference type="EMBL" id="GEDG01038654">
    <property type="protein sequence ID" value="JAP07480.1"/>
    <property type="molecule type" value="Transcribed_RNA"/>
</dbReference>
<evidence type="ECO:0000256" key="1">
    <source>
        <dbReference type="SAM" id="SignalP"/>
    </source>
</evidence>
<keyword evidence="1" id="KW-0732">Signal</keyword>
<accession>A0A0V0GHV5</accession>
<feature type="chain" id="PRO_5006865354" evidence="1">
    <location>
        <begin position="20"/>
        <end position="71"/>
    </location>
</feature>
<organism evidence="2">
    <name type="scientific">Solanum chacoense</name>
    <name type="common">Chaco potato</name>
    <dbReference type="NCBI Taxonomy" id="4108"/>
    <lineage>
        <taxon>Eukaryota</taxon>
        <taxon>Viridiplantae</taxon>
        <taxon>Streptophyta</taxon>
        <taxon>Embryophyta</taxon>
        <taxon>Tracheophyta</taxon>
        <taxon>Spermatophyta</taxon>
        <taxon>Magnoliopsida</taxon>
        <taxon>eudicotyledons</taxon>
        <taxon>Gunneridae</taxon>
        <taxon>Pentapetalae</taxon>
        <taxon>asterids</taxon>
        <taxon>lamiids</taxon>
        <taxon>Solanales</taxon>
        <taxon>Solanaceae</taxon>
        <taxon>Solanoideae</taxon>
        <taxon>Solaneae</taxon>
        <taxon>Solanum</taxon>
    </lineage>
</organism>
<evidence type="ECO:0000313" key="2">
    <source>
        <dbReference type="EMBL" id="JAP07480.1"/>
    </source>
</evidence>
<reference evidence="2" key="1">
    <citation type="submission" date="2015-12" db="EMBL/GenBank/DDBJ databases">
        <title>Gene expression during late stages of embryo sac development: a critical building block for successful pollen-pistil interactions.</title>
        <authorList>
            <person name="Liu Y."/>
            <person name="Joly V."/>
            <person name="Sabar M."/>
            <person name="Matton D.P."/>
        </authorList>
    </citation>
    <scope>NUCLEOTIDE SEQUENCE</scope>
</reference>